<evidence type="ECO:0000313" key="3">
    <source>
        <dbReference type="Proteomes" id="UP001303473"/>
    </source>
</evidence>
<keyword evidence="3" id="KW-1185">Reference proteome</keyword>
<gene>
    <name evidence="2" type="ORF">QBC46DRAFT_451388</name>
</gene>
<dbReference type="AlphaFoldDB" id="A0AAN6N360"/>
<evidence type="ECO:0008006" key="4">
    <source>
        <dbReference type="Google" id="ProtNLM"/>
    </source>
</evidence>
<organism evidence="2 3">
    <name type="scientific">Diplogelasinospora grovesii</name>
    <dbReference type="NCBI Taxonomy" id="303347"/>
    <lineage>
        <taxon>Eukaryota</taxon>
        <taxon>Fungi</taxon>
        <taxon>Dikarya</taxon>
        <taxon>Ascomycota</taxon>
        <taxon>Pezizomycotina</taxon>
        <taxon>Sordariomycetes</taxon>
        <taxon>Sordariomycetidae</taxon>
        <taxon>Sordariales</taxon>
        <taxon>Diplogelasinosporaceae</taxon>
        <taxon>Diplogelasinospora</taxon>
    </lineage>
</organism>
<evidence type="ECO:0000313" key="2">
    <source>
        <dbReference type="EMBL" id="KAK3938199.1"/>
    </source>
</evidence>
<evidence type="ECO:0000256" key="1">
    <source>
        <dbReference type="SAM" id="SignalP"/>
    </source>
</evidence>
<comment type="caution">
    <text evidence="2">The sequence shown here is derived from an EMBL/GenBank/DDBJ whole genome shotgun (WGS) entry which is preliminary data.</text>
</comment>
<dbReference type="EMBL" id="MU853835">
    <property type="protein sequence ID" value="KAK3938199.1"/>
    <property type="molecule type" value="Genomic_DNA"/>
</dbReference>
<feature type="signal peptide" evidence="1">
    <location>
        <begin position="1"/>
        <end position="21"/>
    </location>
</feature>
<reference evidence="3" key="1">
    <citation type="journal article" date="2023" name="Mol. Phylogenet. Evol.">
        <title>Genome-scale phylogeny and comparative genomics of the fungal order Sordariales.</title>
        <authorList>
            <person name="Hensen N."/>
            <person name="Bonometti L."/>
            <person name="Westerberg I."/>
            <person name="Brannstrom I.O."/>
            <person name="Guillou S."/>
            <person name="Cros-Aarteil S."/>
            <person name="Calhoun S."/>
            <person name="Haridas S."/>
            <person name="Kuo A."/>
            <person name="Mondo S."/>
            <person name="Pangilinan J."/>
            <person name="Riley R."/>
            <person name="LaButti K."/>
            <person name="Andreopoulos B."/>
            <person name="Lipzen A."/>
            <person name="Chen C."/>
            <person name="Yan M."/>
            <person name="Daum C."/>
            <person name="Ng V."/>
            <person name="Clum A."/>
            <person name="Steindorff A."/>
            <person name="Ohm R.A."/>
            <person name="Martin F."/>
            <person name="Silar P."/>
            <person name="Natvig D.O."/>
            <person name="Lalanne C."/>
            <person name="Gautier V."/>
            <person name="Ament-Velasquez S.L."/>
            <person name="Kruys A."/>
            <person name="Hutchinson M.I."/>
            <person name="Powell A.J."/>
            <person name="Barry K."/>
            <person name="Miller A.N."/>
            <person name="Grigoriev I.V."/>
            <person name="Debuchy R."/>
            <person name="Gladieux P."/>
            <person name="Hiltunen Thoren M."/>
            <person name="Johannesson H."/>
        </authorList>
    </citation>
    <scope>NUCLEOTIDE SEQUENCE [LARGE SCALE GENOMIC DNA]</scope>
    <source>
        <strain evidence="3">CBS 340.73</strain>
    </source>
</reference>
<dbReference type="Proteomes" id="UP001303473">
    <property type="component" value="Unassembled WGS sequence"/>
</dbReference>
<protein>
    <recommendedName>
        <fullName evidence="4">Hypersensitive response-inducing protein</fullName>
    </recommendedName>
</protein>
<sequence>MKFTVTAIAFSAPLFSGIASAVPGSPPPGIIKSRAITESDVTDFSANCRADNTGCTVSFKLVEVGLSPAVLTCTGSTASGTTFPTSMGINACSDPAVVFTFAKALSNFRLALTDIHVVGSSVGGSKVLPGGDFPTVTDSTGTHQTYTGVASFVIVPAS</sequence>
<accession>A0AAN6N360</accession>
<proteinExistence type="predicted"/>
<name>A0AAN6N360_9PEZI</name>
<feature type="chain" id="PRO_5042978940" description="Hypersensitive response-inducing protein" evidence="1">
    <location>
        <begin position="22"/>
        <end position="158"/>
    </location>
</feature>
<keyword evidence="1" id="KW-0732">Signal</keyword>